<evidence type="ECO:0008006" key="3">
    <source>
        <dbReference type="Google" id="ProtNLM"/>
    </source>
</evidence>
<evidence type="ECO:0000313" key="1">
    <source>
        <dbReference type="EMBL" id="KIO15514.1"/>
    </source>
</evidence>
<evidence type="ECO:0000313" key="2">
    <source>
        <dbReference type="Proteomes" id="UP000054248"/>
    </source>
</evidence>
<dbReference type="HOGENOM" id="CLU_778879_0_0_1"/>
<protein>
    <recommendedName>
        <fullName evidence="3">F-box domain-containing protein</fullName>
    </recommendedName>
</protein>
<name>A0A0C3Q0L0_9AGAM</name>
<dbReference type="EMBL" id="KN824004">
    <property type="protein sequence ID" value="KIO15514.1"/>
    <property type="molecule type" value="Genomic_DNA"/>
</dbReference>
<dbReference type="OrthoDB" id="3197049at2759"/>
<gene>
    <name evidence="1" type="ORF">M407DRAFT_211051</name>
</gene>
<reference evidence="2" key="2">
    <citation type="submission" date="2015-01" db="EMBL/GenBank/DDBJ databases">
        <title>Evolutionary Origins and Diversification of the Mycorrhizal Mutualists.</title>
        <authorList>
            <consortium name="DOE Joint Genome Institute"/>
            <consortium name="Mycorrhizal Genomics Consortium"/>
            <person name="Kohler A."/>
            <person name="Kuo A."/>
            <person name="Nagy L.G."/>
            <person name="Floudas D."/>
            <person name="Copeland A."/>
            <person name="Barry K.W."/>
            <person name="Cichocki N."/>
            <person name="Veneault-Fourrey C."/>
            <person name="LaButti K."/>
            <person name="Lindquist E.A."/>
            <person name="Lipzen A."/>
            <person name="Lundell T."/>
            <person name="Morin E."/>
            <person name="Murat C."/>
            <person name="Riley R."/>
            <person name="Ohm R."/>
            <person name="Sun H."/>
            <person name="Tunlid A."/>
            <person name="Henrissat B."/>
            <person name="Grigoriev I.V."/>
            <person name="Hibbett D.S."/>
            <person name="Martin F."/>
        </authorList>
    </citation>
    <scope>NUCLEOTIDE SEQUENCE [LARGE SCALE GENOMIC DNA]</scope>
    <source>
        <strain evidence="2">MUT 4182</strain>
    </source>
</reference>
<sequence>MPSKRLKELRITSRVITDNMDEMGLDFVDDFQSFLAGFNQLRRVVLDRHFATGEVITVLGTLEHVEYLEIIGTLYQRTLETSMTETRLATFPALQELIITLNSRNIPFFQDSQNITSPMFSTFKVIYNGNSAAHLRDLFAIIASRWPQLRILHIHPPIGFYQFIEEDAKMMDLYQKPERISRIARSFITGEIIKPLLDLTLLEELAIEWPYPARLDKRSLKDMVAFWPNLRCLYLTPIPFVILPERPFIHFEDLAIFSRSKSLEKLAMFCDATYPRPTHSRTEVEVDVWRLNTSTVDPSRCTSLRSFDPGYSWINHPHVVVSRLKQIFPNANLPRWRIEDRQSRWGEVARRVWRTL</sequence>
<organism evidence="1 2">
    <name type="scientific">Tulasnella calospora MUT 4182</name>
    <dbReference type="NCBI Taxonomy" id="1051891"/>
    <lineage>
        <taxon>Eukaryota</taxon>
        <taxon>Fungi</taxon>
        <taxon>Dikarya</taxon>
        <taxon>Basidiomycota</taxon>
        <taxon>Agaricomycotina</taxon>
        <taxon>Agaricomycetes</taxon>
        <taxon>Cantharellales</taxon>
        <taxon>Tulasnellaceae</taxon>
        <taxon>Tulasnella</taxon>
    </lineage>
</organism>
<proteinExistence type="predicted"/>
<dbReference type="SUPFAM" id="SSF52047">
    <property type="entry name" value="RNI-like"/>
    <property type="match status" value="1"/>
</dbReference>
<accession>A0A0C3Q0L0</accession>
<dbReference type="Proteomes" id="UP000054248">
    <property type="component" value="Unassembled WGS sequence"/>
</dbReference>
<dbReference type="AlphaFoldDB" id="A0A0C3Q0L0"/>
<reference evidence="1 2" key="1">
    <citation type="submission" date="2014-04" db="EMBL/GenBank/DDBJ databases">
        <authorList>
            <consortium name="DOE Joint Genome Institute"/>
            <person name="Kuo A."/>
            <person name="Girlanda M."/>
            <person name="Perotto S."/>
            <person name="Kohler A."/>
            <person name="Nagy L.G."/>
            <person name="Floudas D."/>
            <person name="Copeland A."/>
            <person name="Barry K.W."/>
            <person name="Cichocki N."/>
            <person name="Veneault-Fourrey C."/>
            <person name="LaButti K."/>
            <person name="Lindquist E.A."/>
            <person name="Lipzen A."/>
            <person name="Lundell T."/>
            <person name="Morin E."/>
            <person name="Murat C."/>
            <person name="Sun H."/>
            <person name="Tunlid A."/>
            <person name="Henrissat B."/>
            <person name="Grigoriev I.V."/>
            <person name="Hibbett D.S."/>
            <person name="Martin F."/>
            <person name="Nordberg H.P."/>
            <person name="Cantor M.N."/>
            <person name="Hua S.X."/>
        </authorList>
    </citation>
    <scope>NUCLEOTIDE SEQUENCE [LARGE SCALE GENOMIC DNA]</scope>
    <source>
        <strain evidence="1 2">MUT 4182</strain>
    </source>
</reference>
<keyword evidence="2" id="KW-1185">Reference proteome</keyword>